<proteinExistence type="inferred from homology"/>
<dbReference type="OrthoDB" id="9776227at2"/>
<keyword evidence="11" id="KW-1185">Reference proteome</keyword>
<evidence type="ECO:0000313" key="11">
    <source>
        <dbReference type="Proteomes" id="UP000029391"/>
    </source>
</evidence>
<dbReference type="GO" id="GO:0055085">
    <property type="term" value="P:transmembrane transport"/>
    <property type="evidence" value="ECO:0007669"/>
    <property type="project" value="InterPro"/>
</dbReference>
<dbReference type="PANTHER" id="PTHR33529:SF2">
    <property type="entry name" value="LIPOPOLYSACCHARIDE EXPORT SYSTEM PERMEASE PROTEIN LPTG"/>
    <property type="match status" value="1"/>
</dbReference>
<feature type="transmembrane region" description="Helical" evidence="9">
    <location>
        <begin position="283"/>
        <end position="301"/>
    </location>
</feature>
<dbReference type="Pfam" id="PF03739">
    <property type="entry name" value="LptF_LptG"/>
    <property type="match status" value="1"/>
</dbReference>
<evidence type="ECO:0008006" key="12">
    <source>
        <dbReference type="Google" id="ProtNLM"/>
    </source>
</evidence>
<evidence type="ECO:0000313" key="10">
    <source>
        <dbReference type="EMBL" id="KFN51341.1"/>
    </source>
</evidence>
<feature type="transmembrane region" description="Helical" evidence="9">
    <location>
        <begin position="343"/>
        <end position="360"/>
    </location>
</feature>
<sequence>MNLRPHLVDLYLARTVLLATLGAAVVIVGFDLLGALVKELEDIEGGYTLSHAFLYVAYTVPRRLYEAYPTVAMIGCVLGLGGLAARSELTAMRAIGMSRLRIGAGALSGLALVALLMIVNAETVAPFGEQSAQAVVNSARTGDVVVARVSGLWAREGDVFINATDGASRIDDGVPVTELRGVRVFEFDPQGKLLSLAEARTAVHRPDGWVLRDVRRNVFRDRAVVAEEHAEERWETGLDQQALAAAASRPRYLSSDELSRNIEYLERNGLDARQFENAYWGRWFYPLNVIVLCLAALPFAFGSLRSGGFGKRLFVAIVIGLGYLLVQRLAVNLADVYRFDARVAYAVPPVLLLALSWGLFGRRE</sequence>
<dbReference type="STRING" id="1121013.GCA_000426365_01077"/>
<comment type="subunit">
    <text evidence="8">Component of the lipopolysaccharide transport and assembly complex. The LptBFG transporter is composed of two ATP-binding proteins (LptB) and two transmembrane proteins (LptF and LptG).</text>
</comment>
<gene>
    <name evidence="10" type="ORF">P873_03475</name>
</gene>
<evidence type="ECO:0000256" key="5">
    <source>
        <dbReference type="ARBA" id="ARBA00022692"/>
    </source>
</evidence>
<feature type="transmembrane region" description="Helical" evidence="9">
    <location>
        <begin position="313"/>
        <end position="331"/>
    </location>
</feature>
<dbReference type="InterPro" id="IPR030923">
    <property type="entry name" value="LptG"/>
</dbReference>
<dbReference type="eggNOG" id="COG0795">
    <property type="taxonomic scope" value="Bacteria"/>
</dbReference>
<dbReference type="GO" id="GO:0015920">
    <property type="term" value="P:lipopolysaccharide transport"/>
    <property type="evidence" value="ECO:0007669"/>
    <property type="project" value="TreeGrafter"/>
</dbReference>
<dbReference type="Proteomes" id="UP000029391">
    <property type="component" value="Unassembled WGS sequence"/>
</dbReference>
<dbReference type="NCBIfam" id="TIGR04408">
    <property type="entry name" value="LptG_lptG"/>
    <property type="match status" value="1"/>
</dbReference>
<name>A0A091BHW1_9GAMM</name>
<evidence type="ECO:0000256" key="9">
    <source>
        <dbReference type="SAM" id="Phobius"/>
    </source>
</evidence>
<protein>
    <recommendedName>
        <fullName evidence="12">Permease</fullName>
    </recommendedName>
</protein>
<keyword evidence="7 9" id="KW-0472">Membrane</keyword>
<dbReference type="RefSeq" id="WP_026816472.1">
    <property type="nucleotide sequence ID" value="NZ_AUFF01000002.1"/>
</dbReference>
<keyword evidence="4" id="KW-1003">Cell membrane</keyword>
<comment type="similarity">
    <text evidence="3">Belongs to the LptF/LptG family.</text>
</comment>
<comment type="caution">
    <text evidence="10">The sequence shown here is derived from an EMBL/GenBank/DDBJ whole genome shotgun (WGS) entry which is preliminary data.</text>
</comment>
<organism evidence="10 11">
    <name type="scientific">Arenimonas composti TR7-09 = DSM 18010</name>
    <dbReference type="NCBI Taxonomy" id="1121013"/>
    <lineage>
        <taxon>Bacteria</taxon>
        <taxon>Pseudomonadati</taxon>
        <taxon>Pseudomonadota</taxon>
        <taxon>Gammaproteobacteria</taxon>
        <taxon>Lysobacterales</taxon>
        <taxon>Lysobacteraceae</taxon>
        <taxon>Arenimonas</taxon>
    </lineage>
</organism>
<evidence type="ECO:0000256" key="6">
    <source>
        <dbReference type="ARBA" id="ARBA00022989"/>
    </source>
</evidence>
<evidence type="ECO:0000256" key="1">
    <source>
        <dbReference type="ARBA" id="ARBA00002265"/>
    </source>
</evidence>
<evidence type="ECO:0000256" key="7">
    <source>
        <dbReference type="ARBA" id="ARBA00023136"/>
    </source>
</evidence>
<dbReference type="GO" id="GO:0043190">
    <property type="term" value="C:ATP-binding cassette (ABC) transporter complex"/>
    <property type="evidence" value="ECO:0007669"/>
    <property type="project" value="InterPro"/>
</dbReference>
<keyword evidence="6 9" id="KW-1133">Transmembrane helix</keyword>
<evidence type="ECO:0000256" key="8">
    <source>
        <dbReference type="ARBA" id="ARBA00026081"/>
    </source>
</evidence>
<accession>A0A091BHW1</accession>
<evidence type="ECO:0000256" key="3">
    <source>
        <dbReference type="ARBA" id="ARBA00007725"/>
    </source>
</evidence>
<feature type="transmembrane region" description="Helical" evidence="9">
    <location>
        <begin position="67"/>
        <end position="86"/>
    </location>
</feature>
<dbReference type="AlphaFoldDB" id="A0A091BHW1"/>
<evidence type="ECO:0000256" key="4">
    <source>
        <dbReference type="ARBA" id="ARBA00022475"/>
    </source>
</evidence>
<dbReference type="EMBL" id="AWXU01000007">
    <property type="protein sequence ID" value="KFN51341.1"/>
    <property type="molecule type" value="Genomic_DNA"/>
</dbReference>
<keyword evidence="5 9" id="KW-0812">Transmembrane</keyword>
<feature type="transmembrane region" description="Helical" evidence="9">
    <location>
        <begin position="12"/>
        <end position="33"/>
    </location>
</feature>
<feature type="transmembrane region" description="Helical" evidence="9">
    <location>
        <begin position="98"/>
        <end position="119"/>
    </location>
</feature>
<dbReference type="InterPro" id="IPR005495">
    <property type="entry name" value="LptG/LptF_permease"/>
</dbReference>
<dbReference type="PANTHER" id="PTHR33529">
    <property type="entry name" value="SLR0882 PROTEIN-RELATED"/>
    <property type="match status" value="1"/>
</dbReference>
<comment type="subcellular location">
    <subcellularLocation>
        <location evidence="2">Cell membrane</location>
        <topology evidence="2">Multi-pass membrane protein</topology>
    </subcellularLocation>
</comment>
<evidence type="ECO:0000256" key="2">
    <source>
        <dbReference type="ARBA" id="ARBA00004651"/>
    </source>
</evidence>
<reference evidence="10 11" key="1">
    <citation type="submission" date="2013-09" db="EMBL/GenBank/DDBJ databases">
        <title>Genome sequencing of Arenimonas composti.</title>
        <authorList>
            <person name="Chen F."/>
            <person name="Wang G."/>
        </authorList>
    </citation>
    <scope>NUCLEOTIDE SEQUENCE [LARGE SCALE GENOMIC DNA]</scope>
    <source>
        <strain evidence="10 11">TR7-09</strain>
    </source>
</reference>
<comment type="function">
    <text evidence="1">Part of the ABC transporter complex LptBFG involved in the translocation of lipopolysaccharide (LPS) from the inner membrane to the outer membrane.</text>
</comment>